<evidence type="ECO:0000256" key="1">
    <source>
        <dbReference type="SAM" id="MobiDB-lite"/>
    </source>
</evidence>
<feature type="transmembrane region" description="Helical" evidence="2">
    <location>
        <begin position="73"/>
        <end position="93"/>
    </location>
</feature>
<dbReference type="EMBL" id="CP015163">
    <property type="protein sequence ID" value="AXB48107.1"/>
    <property type="molecule type" value="Genomic_DNA"/>
</dbReference>
<protein>
    <recommendedName>
        <fullName evidence="5">Cell division protein FtsL</fullName>
    </recommendedName>
</protein>
<feature type="compositionally biased region" description="Low complexity" evidence="1">
    <location>
        <begin position="16"/>
        <end position="29"/>
    </location>
</feature>
<dbReference type="RefSeq" id="WP_236808642.1">
    <property type="nucleotide sequence ID" value="NZ_CP015163.1"/>
</dbReference>
<evidence type="ECO:0000313" key="3">
    <source>
        <dbReference type="EMBL" id="AXB48107.1"/>
    </source>
</evidence>
<evidence type="ECO:0008006" key="5">
    <source>
        <dbReference type="Google" id="ProtNLM"/>
    </source>
</evidence>
<feature type="region of interest" description="Disordered" evidence="1">
    <location>
        <begin position="121"/>
        <end position="231"/>
    </location>
</feature>
<evidence type="ECO:0000313" key="4">
    <source>
        <dbReference type="Proteomes" id="UP000250434"/>
    </source>
</evidence>
<proteinExistence type="predicted"/>
<sequence length="231" mass="24787">MTAPTRSRTRARTEQRGTTGRTRTSAAERAYARRAQRAAEAVARPEPKPDGATSAAKALPKLKLKLRLPRSRASFVLLMMGLLAVGVVTTLWLSTQAIADSYRLDELRKDNASLVEQAERLQREVTKQESTSSLDERAKALGMVPGGDPARIVVNPDGSITVIGEPKKATPPAAPGASDSAEPENAPAPAPALGSGQPDPSLQMPEAERQQQEQQQQQQQQQDQQNVPGGQ</sequence>
<gene>
    <name evidence="3" type="ORF">A4R43_41415</name>
</gene>
<accession>A0A344LJ83</accession>
<reference evidence="3 4" key="1">
    <citation type="submission" date="2016-04" db="EMBL/GenBank/DDBJ databases">
        <title>Complete genome sequence and analysis of deep-sea sediment isolate, Amycolatopsis sp. WP1.</title>
        <authorList>
            <person name="Wang H."/>
            <person name="Chen S."/>
            <person name="Wu Q."/>
        </authorList>
    </citation>
    <scope>NUCLEOTIDE SEQUENCE [LARGE SCALE GENOMIC DNA]</scope>
    <source>
        <strain evidence="3 4">WP1</strain>
    </source>
</reference>
<dbReference type="AlphaFoldDB" id="A0A344LJ83"/>
<evidence type="ECO:0000256" key="2">
    <source>
        <dbReference type="SAM" id="Phobius"/>
    </source>
</evidence>
<keyword evidence="2" id="KW-1133">Transmembrane helix</keyword>
<dbReference type="Proteomes" id="UP000250434">
    <property type="component" value="Chromosome"/>
</dbReference>
<keyword evidence="4" id="KW-1185">Reference proteome</keyword>
<name>A0A344LJ83_9PSEU</name>
<organism evidence="3 4">
    <name type="scientific">Amycolatopsis albispora</name>
    <dbReference type="NCBI Taxonomy" id="1804986"/>
    <lineage>
        <taxon>Bacteria</taxon>
        <taxon>Bacillati</taxon>
        <taxon>Actinomycetota</taxon>
        <taxon>Actinomycetes</taxon>
        <taxon>Pseudonocardiales</taxon>
        <taxon>Pseudonocardiaceae</taxon>
        <taxon>Amycolatopsis</taxon>
    </lineage>
</organism>
<dbReference type="KEGG" id="aab:A4R43_41415"/>
<feature type="region of interest" description="Disordered" evidence="1">
    <location>
        <begin position="1"/>
        <end position="55"/>
    </location>
</feature>
<feature type="compositionally biased region" description="Low complexity" evidence="1">
    <location>
        <begin position="212"/>
        <end position="225"/>
    </location>
</feature>
<keyword evidence="2" id="KW-0472">Membrane</keyword>
<keyword evidence="2" id="KW-0812">Transmembrane</keyword>